<sequence>MSESQAKLGASDFSGRTARDWHHHAGQPTDKLNEPSNAAFPTGERRFFVLNELIFTVMEEVEG</sequence>
<evidence type="ECO:0000256" key="1">
    <source>
        <dbReference type="SAM" id="MobiDB-lite"/>
    </source>
</evidence>
<gene>
    <name evidence="2" type="ORF">EA58_20570</name>
</gene>
<dbReference type="STRING" id="1654360.EA58_20570"/>
<evidence type="ECO:0000313" key="3">
    <source>
        <dbReference type="Proteomes" id="UP000027192"/>
    </source>
</evidence>
<dbReference type="EMBL" id="JMIB01000043">
    <property type="protein sequence ID" value="KDM89847.1"/>
    <property type="molecule type" value="Genomic_DNA"/>
</dbReference>
<comment type="caution">
    <text evidence="2">The sequence shown here is derived from an EMBL/GenBank/DDBJ whole genome shotgun (WGS) entry which is preliminary data.</text>
</comment>
<name>A0A066RQ89_9GAMM</name>
<dbReference type="Proteomes" id="UP000027192">
    <property type="component" value="Unassembled WGS sequence"/>
</dbReference>
<keyword evidence="3" id="KW-1185">Reference proteome</keyword>
<evidence type="ECO:0000313" key="2">
    <source>
        <dbReference type="EMBL" id="KDM89847.1"/>
    </source>
</evidence>
<reference evidence="2 3" key="1">
    <citation type="submission" date="2014-04" db="EMBL/GenBank/DDBJ databases">
        <title>Draft genome sequence of Photobacterium halotolerans S2753: a solonamide, ngercheumicin and holomycin producer.</title>
        <authorList>
            <person name="Machado H.R."/>
            <person name="Gram L."/>
        </authorList>
    </citation>
    <scope>NUCLEOTIDE SEQUENCE [LARGE SCALE GENOMIC DNA]</scope>
    <source>
        <strain evidence="2 3">S2753</strain>
    </source>
</reference>
<protein>
    <submittedName>
        <fullName evidence="2">Uncharacterized protein</fullName>
    </submittedName>
</protein>
<proteinExistence type="predicted"/>
<organism evidence="2 3">
    <name type="scientific">Photobacterium galatheae</name>
    <dbReference type="NCBI Taxonomy" id="1654360"/>
    <lineage>
        <taxon>Bacteria</taxon>
        <taxon>Pseudomonadati</taxon>
        <taxon>Pseudomonadota</taxon>
        <taxon>Gammaproteobacteria</taxon>
        <taxon>Vibrionales</taxon>
        <taxon>Vibrionaceae</taxon>
        <taxon>Photobacterium</taxon>
    </lineage>
</organism>
<feature type="region of interest" description="Disordered" evidence="1">
    <location>
        <begin position="1"/>
        <end position="38"/>
    </location>
</feature>
<accession>A0A066RQ89</accession>
<dbReference type="AlphaFoldDB" id="A0A066RQ89"/>